<sequence length="256" mass="29657">MKEKSKKMKGGRGKIEKNEVESEKNTGKEKESRRESKDSNKLRVSEEKRNWTWEEQCFRALVAVALHPVVCLPFTPLFPRPLFSVSFRCFCCSYILLLLLLLFTYFRLYFPTFAYLCAHPFSLDDFKVAHKQARSSLKMDNGQKRARLFVGQLNFDADESDVIALFNFYGTTLHVNILRDRATNKSKGSAFVEYATTEEADCAIMALHNRYNMERDKPLQVSYCARSELISEFGHEHATRLHKENSVNPAPHWRPG</sequence>
<feature type="transmembrane region" description="Helical" evidence="4">
    <location>
        <begin position="85"/>
        <end position="106"/>
    </location>
</feature>
<dbReference type="InterPro" id="IPR052462">
    <property type="entry name" value="SLIRP/GR-RBP-like"/>
</dbReference>
<evidence type="ECO:0000256" key="2">
    <source>
        <dbReference type="PROSITE-ProRule" id="PRU00176"/>
    </source>
</evidence>
<proteinExistence type="predicted"/>
<dbReference type="VEuPathDB" id="TriTrypDB:TvY486_1011780"/>
<dbReference type="SMART" id="SM00360">
    <property type="entry name" value="RRM"/>
    <property type="match status" value="1"/>
</dbReference>
<keyword evidence="4" id="KW-1133">Transmembrane helix</keyword>
<evidence type="ECO:0000256" key="3">
    <source>
        <dbReference type="SAM" id="MobiDB-lite"/>
    </source>
</evidence>
<dbReference type="GO" id="GO:0003723">
    <property type="term" value="F:RNA binding"/>
    <property type="evidence" value="ECO:0007669"/>
    <property type="project" value="UniProtKB-UniRule"/>
</dbReference>
<evidence type="ECO:0000259" key="5">
    <source>
        <dbReference type="PROSITE" id="PS50102"/>
    </source>
</evidence>
<dbReference type="Gene3D" id="3.30.70.330">
    <property type="match status" value="1"/>
</dbReference>
<evidence type="ECO:0000313" key="6">
    <source>
        <dbReference type="EMBL" id="CCC52135.1"/>
    </source>
</evidence>
<protein>
    <submittedName>
        <fullName evidence="6">Putative RNA-binding protein</fullName>
    </submittedName>
</protein>
<dbReference type="EMBL" id="HE573026">
    <property type="protein sequence ID" value="CCC52135.1"/>
    <property type="molecule type" value="Genomic_DNA"/>
</dbReference>
<keyword evidence="1 2" id="KW-0694">RNA-binding</keyword>
<name>G0U3X5_TRYVY</name>
<dbReference type="InterPro" id="IPR012677">
    <property type="entry name" value="Nucleotide-bd_a/b_plait_sf"/>
</dbReference>
<dbReference type="PANTHER" id="PTHR48027">
    <property type="entry name" value="HETEROGENEOUS NUCLEAR RIBONUCLEOPROTEIN 87F-RELATED"/>
    <property type="match status" value="1"/>
</dbReference>
<feature type="region of interest" description="Disordered" evidence="3">
    <location>
        <begin position="1"/>
        <end position="41"/>
    </location>
</feature>
<keyword evidence="4" id="KW-0472">Membrane</keyword>
<dbReference type="Pfam" id="PF00076">
    <property type="entry name" value="RRM_1"/>
    <property type="match status" value="1"/>
</dbReference>
<keyword evidence="4" id="KW-0812">Transmembrane</keyword>
<dbReference type="InterPro" id="IPR000504">
    <property type="entry name" value="RRM_dom"/>
</dbReference>
<feature type="transmembrane region" description="Helical" evidence="4">
    <location>
        <begin position="58"/>
        <end position="79"/>
    </location>
</feature>
<evidence type="ECO:0000256" key="1">
    <source>
        <dbReference type="ARBA" id="ARBA00022884"/>
    </source>
</evidence>
<evidence type="ECO:0000256" key="4">
    <source>
        <dbReference type="SAM" id="Phobius"/>
    </source>
</evidence>
<reference evidence="6" key="1">
    <citation type="journal article" date="2012" name="Proc. Natl. Acad. Sci. U.S.A.">
        <title>Antigenic diversity is generated by distinct evolutionary mechanisms in African trypanosome species.</title>
        <authorList>
            <person name="Jackson A.P."/>
            <person name="Berry A."/>
            <person name="Aslett M."/>
            <person name="Allison H.C."/>
            <person name="Burton P."/>
            <person name="Vavrova-Anderson J."/>
            <person name="Brown R."/>
            <person name="Browne H."/>
            <person name="Corton N."/>
            <person name="Hauser H."/>
            <person name="Gamble J."/>
            <person name="Gilderthorp R."/>
            <person name="Marcello L."/>
            <person name="McQuillan J."/>
            <person name="Otto T.D."/>
            <person name="Quail M.A."/>
            <person name="Sanders M.J."/>
            <person name="van Tonder A."/>
            <person name="Ginger M.L."/>
            <person name="Field M.C."/>
            <person name="Barry J.D."/>
            <person name="Hertz-Fowler C."/>
            <person name="Berriman M."/>
        </authorList>
    </citation>
    <scope>NUCLEOTIDE SEQUENCE</scope>
    <source>
        <strain evidence="6">Y486</strain>
    </source>
</reference>
<dbReference type="InterPro" id="IPR035979">
    <property type="entry name" value="RBD_domain_sf"/>
</dbReference>
<dbReference type="PROSITE" id="PS50102">
    <property type="entry name" value="RRM"/>
    <property type="match status" value="1"/>
</dbReference>
<feature type="compositionally biased region" description="Basic residues" evidence="3">
    <location>
        <begin position="1"/>
        <end position="12"/>
    </location>
</feature>
<organism evidence="6">
    <name type="scientific">Trypanosoma vivax (strain Y486)</name>
    <dbReference type="NCBI Taxonomy" id="1055687"/>
    <lineage>
        <taxon>Eukaryota</taxon>
        <taxon>Discoba</taxon>
        <taxon>Euglenozoa</taxon>
        <taxon>Kinetoplastea</taxon>
        <taxon>Metakinetoplastina</taxon>
        <taxon>Trypanosomatida</taxon>
        <taxon>Trypanosomatidae</taxon>
        <taxon>Trypanosoma</taxon>
        <taxon>Duttonella</taxon>
    </lineage>
</organism>
<gene>
    <name evidence="6" type="ORF">TVY486_1011780</name>
</gene>
<feature type="domain" description="RRM" evidence="5">
    <location>
        <begin position="146"/>
        <end position="226"/>
    </location>
</feature>
<dbReference type="AlphaFoldDB" id="G0U3X5"/>
<accession>G0U3X5</accession>
<dbReference type="SUPFAM" id="SSF54928">
    <property type="entry name" value="RNA-binding domain, RBD"/>
    <property type="match status" value="1"/>
</dbReference>
<feature type="compositionally biased region" description="Basic and acidic residues" evidence="3">
    <location>
        <begin position="13"/>
        <end position="41"/>
    </location>
</feature>